<keyword evidence="2 4" id="KW-0560">Oxidoreductase</keyword>
<accession>A0A971ICY3</accession>
<dbReference type="InterPro" id="IPR050857">
    <property type="entry name" value="D-2-hydroxyacid_DH"/>
</dbReference>
<dbReference type="GO" id="GO:0051287">
    <property type="term" value="F:NAD binding"/>
    <property type="evidence" value="ECO:0007669"/>
    <property type="project" value="InterPro"/>
</dbReference>
<dbReference type="Gene3D" id="3.40.50.720">
    <property type="entry name" value="NAD(P)-binding Rossmann-like Domain"/>
    <property type="match status" value="2"/>
</dbReference>
<evidence type="ECO:0000313" key="8">
    <source>
        <dbReference type="Proteomes" id="UP000767327"/>
    </source>
</evidence>
<evidence type="ECO:0000256" key="3">
    <source>
        <dbReference type="ARBA" id="ARBA00023027"/>
    </source>
</evidence>
<gene>
    <name evidence="7" type="ORF">GXW98_05305</name>
</gene>
<keyword evidence="3" id="KW-0520">NAD</keyword>
<dbReference type="CDD" id="cd12169">
    <property type="entry name" value="PGDH_like_1"/>
    <property type="match status" value="1"/>
</dbReference>
<dbReference type="InterPro" id="IPR006140">
    <property type="entry name" value="D-isomer_DH_NAD-bd"/>
</dbReference>
<dbReference type="Pfam" id="PF02826">
    <property type="entry name" value="2-Hacid_dh_C"/>
    <property type="match status" value="1"/>
</dbReference>
<reference evidence="7" key="2">
    <citation type="submission" date="2020-01" db="EMBL/GenBank/DDBJ databases">
        <authorList>
            <person name="Campanaro S."/>
        </authorList>
    </citation>
    <scope>NUCLEOTIDE SEQUENCE</scope>
    <source>
        <strain evidence="7">AS01afH2WH_6</strain>
    </source>
</reference>
<dbReference type="InterPro" id="IPR036291">
    <property type="entry name" value="NAD(P)-bd_dom_sf"/>
</dbReference>
<evidence type="ECO:0000259" key="6">
    <source>
        <dbReference type="Pfam" id="PF02826"/>
    </source>
</evidence>
<dbReference type="GO" id="GO:0016616">
    <property type="term" value="F:oxidoreductase activity, acting on the CH-OH group of donors, NAD or NADP as acceptor"/>
    <property type="evidence" value="ECO:0007669"/>
    <property type="project" value="InterPro"/>
</dbReference>
<dbReference type="RefSeq" id="WP_273173613.1">
    <property type="nucleotide sequence ID" value="NZ_JAAXZR010000019.1"/>
</dbReference>
<dbReference type="SUPFAM" id="SSF51735">
    <property type="entry name" value="NAD(P)-binding Rossmann-fold domains"/>
    <property type="match status" value="1"/>
</dbReference>
<evidence type="ECO:0000259" key="5">
    <source>
        <dbReference type="Pfam" id="PF00389"/>
    </source>
</evidence>
<dbReference type="EMBL" id="JAAXZR010000019">
    <property type="protein sequence ID" value="NLT79686.1"/>
    <property type="molecule type" value="Genomic_DNA"/>
</dbReference>
<organism evidence="7 8">
    <name type="scientific">Bifidobacterium crudilactis</name>
    <dbReference type="NCBI Taxonomy" id="327277"/>
    <lineage>
        <taxon>Bacteria</taxon>
        <taxon>Bacillati</taxon>
        <taxon>Actinomycetota</taxon>
        <taxon>Actinomycetes</taxon>
        <taxon>Bifidobacteriales</taxon>
        <taxon>Bifidobacteriaceae</taxon>
        <taxon>Bifidobacterium</taxon>
    </lineage>
</organism>
<proteinExistence type="inferred from homology"/>
<dbReference type="Pfam" id="PF00389">
    <property type="entry name" value="2-Hacid_dh"/>
    <property type="match status" value="1"/>
</dbReference>
<evidence type="ECO:0000313" key="7">
    <source>
        <dbReference type="EMBL" id="NLT79686.1"/>
    </source>
</evidence>
<dbReference type="SUPFAM" id="SSF52283">
    <property type="entry name" value="Formate/glycerate dehydrogenase catalytic domain-like"/>
    <property type="match status" value="1"/>
</dbReference>
<comment type="caution">
    <text evidence="7">The sequence shown here is derived from an EMBL/GenBank/DDBJ whole genome shotgun (WGS) entry which is preliminary data.</text>
</comment>
<name>A0A971ICY3_9BIFI</name>
<protein>
    <submittedName>
        <fullName evidence="7">D-2-hydroxyacid dehydrogenase family protein</fullName>
    </submittedName>
</protein>
<dbReference type="AlphaFoldDB" id="A0A971ICY3"/>
<comment type="similarity">
    <text evidence="1 4">Belongs to the D-isomer specific 2-hydroxyacid dehydrogenase family.</text>
</comment>
<dbReference type="Proteomes" id="UP000767327">
    <property type="component" value="Unassembled WGS sequence"/>
</dbReference>
<dbReference type="FunFam" id="3.40.50.720:FF:000203">
    <property type="entry name" value="D-3-phosphoglycerate dehydrogenase (SerA)"/>
    <property type="match status" value="1"/>
</dbReference>
<dbReference type="InterPro" id="IPR006139">
    <property type="entry name" value="D-isomer_2_OHA_DH_cat_dom"/>
</dbReference>
<sequence>MSVIETASTREDLPLMVIPSCMPSMVEAFRSAFSKLDDLCRVRMYTDTVLDEDVLASRCKDADSVVVIGFRVSDALLEKLATSVHCMVFGGTGVANYVNLSAAKEHGIRICNVEHYGDEAVAEHTVALMFELARHSGYLNQQLRNGKWIEMEGLELNGKTLGLVGFGGIGKAVAKIAHGIGMKVAVCSRHEDTQALQEFGATWTSSIDELIESSDVVSLHLGLNEQTKGMITEAHLAKLHPGALFINTARAELIEPGALVKRLSEGDVLAGLDVFDHEPLPMDDPLLSLSNVVLTPHVAWFTQEAVVNVIAQCFDGVSAFYRGERYNVVV</sequence>
<feature type="domain" description="D-isomer specific 2-hydroxyacid dehydrogenase catalytic" evidence="5">
    <location>
        <begin position="37"/>
        <end position="329"/>
    </location>
</feature>
<evidence type="ECO:0000256" key="1">
    <source>
        <dbReference type="ARBA" id="ARBA00005854"/>
    </source>
</evidence>
<evidence type="ECO:0000256" key="2">
    <source>
        <dbReference type="ARBA" id="ARBA00023002"/>
    </source>
</evidence>
<evidence type="ECO:0000256" key="4">
    <source>
        <dbReference type="RuleBase" id="RU003719"/>
    </source>
</evidence>
<dbReference type="PANTHER" id="PTHR42789:SF1">
    <property type="entry name" value="D-ISOMER SPECIFIC 2-HYDROXYACID DEHYDROGENASE FAMILY PROTEIN (AFU_ORTHOLOGUE AFUA_6G10090)"/>
    <property type="match status" value="1"/>
</dbReference>
<dbReference type="PANTHER" id="PTHR42789">
    <property type="entry name" value="D-ISOMER SPECIFIC 2-HYDROXYACID DEHYDROGENASE FAMILY PROTEIN (AFU_ORTHOLOGUE AFUA_6G10090)"/>
    <property type="match status" value="1"/>
</dbReference>
<feature type="domain" description="D-isomer specific 2-hydroxyacid dehydrogenase NAD-binding" evidence="6">
    <location>
        <begin position="126"/>
        <end position="299"/>
    </location>
</feature>
<reference evidence="7" key="1">
    <citation type="journal article" date="2020" name="Biotechnol. Biofuels">
        <title>New insights from the biogas microbiome by comprehensive genome-resolved metagenomics of nearly 1600 species originating from multiple anaerobic digesters.</title>
        <authorList>
            <person name="Campanaro S."/>
            <person name="Treu L."/>
            <person name="Rodriguez-R L.M."/>
            <person name="Kovalovszki A."/>
            <person name="Ziels R.M."/>
            <person name="Maus I."/>
            <person name="Zhu X."/>
            <person name="Kougias P.G."/>
            <person name="Basile A."/>
            <person name="Luo G."/>
            <person name="Schluter A."/>
            <person name="Konstantinidis K.T."/>
            <person name="Angelidaki I."/>
        </authorList>
    </citation>
    <scope>NUCLEOTIDE SEQUENCE</scope>
    <source>
        <strain evidence="7">AS01afH2WH_6</strain>
    </source>
</reference>